<name>A0A5C4NIN7_9RHOB</name>
<gene>
    <name evidence="7 9" type="primary">gloB</name>
    <name evidence="9" type="ORF">FHG71_00715</name>
</gene>
<dbReference type="RefSeq" id="WP_139079688.1">
    <property type="nucleotide sequence ID" value="NZ_VDFV01000001.1"/>
</dbReference>
<dbReference type="HAMAP" id="MF_01374">
    <property type="entry name" value="Glyoxalase_2"/>
    <property type="match status" value="1"/>
</dbReference>
<dbReference type="InterPro" id="IPR032282">
    <property type="entry name" value="HAGH_C"/>
</dbReference>
<keyword evidence="4 7" id="KW-0479">Metal-binding</keyword>
<dbReference type="InterPro" id="IPR017782">
    <property type="entry name" value="Hydroxyacylglutathione_Hdrlase"/>
</dbReference>
<evidence type="ECO:0000313" key="9">
    <source>
        <dbReference type="EMBL" id="TNC74694.1"/>
    </source>
</evidence>
<feature type="binding site" evidence="7">
    <location>
        <position position="66"/>
    </location>
    <ligand>
        <name>Zn(2+)</name>
        <dbReference type="ChEBI" id="CHEBI:29105"/>
        <label>2</label>
    </ligand>
</feature>
<evidence type="ECO:0000259" key="8">
    <source>
        <dbReference type="SMART" id="SM00849"/>
    </source>
</evidence>
<dbReference type="CDD" id="cd07723">
    <property type="entry name" value="hydroxyacylglutathione_hydrolase_MBL-fold"/>
    <property type="match status" value="1"/>
</dbReference>
<evidence type="ECO:0000256" key="4">
    <source>
        <dbReference type="ARBA" id="ARBA00022723"/>
    </source>
</evidence>
<feature type="binding site" evidence="7">
    <location>
        <position position="117"/>
    </location>
    <ligand>
        <name>Zn(2+)</name>
        <dbReference type="ChEBI" id="CHEBI:29105"/>
        <label>1</label>
    </ligand>
</feature>
<dbReference type="NCBIfam" id="TIGR03413">
    <property type="entry name" value="GSH_gloB"/>
    <property type="match status" value="1"/>
</dbReference>
<protein>
    <recommendedName>
        <fullName evidence="7">Hydroxyacylglutathione hydrolase</fullName>
        <ecNumber evidence="7">3.1.2.6</ecNumber>
    </recommendedName>
    <alternativeName>
        <fullName evidence="7">Glyoxalase II</fullName>
        <shortName evidence="7">Glx II</shortName>
    </alternativeName>
</protein>
<dbReference type="InterPro" id="IPR050110">
    <property type="entry name" value="Glyoxalase_II_hydrolase"/>
</dbReference>
<dbReference type="InterPro" id="IPR036866">
    <property type="entry name" value="RibonucZ/Hydroxyglut_hydro"/>
</dbReference>
<dbReference type="OrthoDB" id="9802248at2"/>
<dbReference type="InterPro" id="IPR001279">
    <property type="entry name" value="Metallo-B-lactamas"/>
</dbReference>
<dbReference type="GO" id="GO:0004416">
    <property type="term" value="F:hydroxyacylglutathione hydrolase activity"/>
    <property type="evidence" value="ECO:0007669"/>
    <property type="project" value="UniProtKB-UniRule"/>
</dbReference>
<comment type="function">
    <text evidence="7">Thiolesterase that catalyzes the hydrolysis of S-D-lactoyl-glutathione to form glutathione and D-lactic acid.</text>
</comment>
<evidence type="ECO:0000256" key="6">
    <source>
        <dbReference type="ARBA" id="ARBA00022833"/>
    </source>
</evidence>
<keyword evidence="6 7" id="KW-0862">Zinc</keyword>
<proteinExistence type="inferred from homology"/>
<dbReference type="GO" id="GO:0019243">
    <property type="term" value="P:methylglyoxal catabolic process to D-lactate via S-lactoyl-glutathione"/>
    <property type="evidence" value="ECO:0007669"/>
    <property type="project" value="UniProtKB-UniRule"/>
</dbReference>
<evidence type="ECO:0000256" key="3">
    <source>
        <dbReference type="ARBA" id="ARBA00006759"/>
    </source>
</evidence>
<evidence type="ECO:0000256" key="2">
    <source>
        <dbReference type="ARBA" id="ARBA00004963"/>
    </source>
</evidence>
<feature type="domain" description="Metallo-beta-lactamase" evidence="8">
    <location>
        <begin position="18"/>
        <end position="174"/>
    </location>
</feature>
<reference evidence="9 10" key="1">
    <citation type="submission" date="2019-06" db="EMBL/GenBank/DDBJ databases">
        <authorList>
            <person name="Jiang L."/>
        </authorList>
    </citation>
    <scope>NUCLEOTIDE SEQUENCE [LARGE SCALE GENOMIC DNA]</scope>
    <source>
        <strain evidence="9 10">YIM 48858</strain>
    </source>
</reference>
<dbReference type="AlphaFoldDB" id="A0A5C4NIN7"/>
<sequence length="258" mass="27942">MPNHAAPLQLVTVPCLQDNYAFLLHDESTGETALVDAPEAAPIQAELRRRGWQLDTILLTHHHDDHVQAVGALREGAEVIGAAADVNRLPPLDQAVTPGEPLVVCGEEVQVLDVPGHTVGHVAYHFPRSRIVFTADSLMALGCGRLFEGTAAQMWDSLKRLRALPPDTTVCSGHEYTQGNARFALSVDGGNAALQARAESVRQARDRGEPTVPSRLSDEIATNPFLRADDPVLKSALRMDGRPDAEVFAVLRSAKDRF</sequence>
<dbReference type="SMART" id="SM00849">
    <property type="entry name" value="Lactamase_B"/>
    <property type="match status" value="1"/>
</dbReference>
<evidence type="ECO:0000256" key="1">
    <source>
        <dbReference type="ARBA" id="ARBA00001623"/>
    </source>
</evidence>
<comment type="pathway">
    <text evidence="2 7">Secondary metabolite metabolism; methylglyoxal degradation; (R)-lactate from methylglyoxal: step 2/2.</text>
</comment>
<dbReference type="PANTHER" id="PTHR43705">
    <property type="entry name" value="HYDROXYACYLGLUTATHIONE HYDROLASE"/>
    <property type="match status" value="1"/>
</dbReference>
<feature type="binding site" evidence="7">
    <location>
        <position position="61"/>
    </location>
    <ligand>
        <name>Zn(2+)</name>
        <dbReference type="ChEBI" id="CHEBI:29105"/>
        <label>1</label>
    </ligand>
</feature>
<dbReference type="UniPathway" id="UPA00619">
    <property type="reaction ID" value="UER00676"/>
</dbReference>
<feature type="binding site" evidence="7">
    <location>
        <position position="63"/>
    </location>
    <ligand>
        <name>Zn(2+)</name>
        <dbReference type="ChEBI" id="CHEBI:29105"/>
        <label>1</label>
    </ligand>
</feature>
<dbReference type="Pfam" id="PF00753">
    <property type="entry name" value="Lactamase_B"/>
    <property type="match status" value="1"/>
</dbReference>
<feature type="binding site" evidence="7">
    <location>
        <position position="65"/>
    </location>
    <ligand>
        <name>Zn(2+)</name>
        <dbReference type="ChEBI" id="CHEBI:29105"/>
        <label>2</label>
    </ligand>
</feature>
<evidence type="ECO:0000256" key="5">
    <source>
        <dbReference type="ARBA" id="ARBA00022801"/>
    </source>
</evidence>
<dbReference type="SUPFAM" id="SSF56281">
    <property type="entry name" value="Metallo-hydrolase/oxidoreductase"/>
    <property type="match status" value="1"/>
</dbReference>
<comment type="similarity">
    <text evidence="3 7">Belongs to the metallo-beta-lactamase superfamily. Glyoxalase II family.</text>
</comment>
<evidence type="ECO:0000313" key="10">
    <source>
        <dbReference type="Proteomes" id="UP000305709"/>
    </source>
</evidence>
<feature type="binding site" evidence="7">
    <location>
        <position position="174"/>
    </location>
    <ligand>
        <name>Zn(2+)</name>
        <dbReference type="ChEBI" id="CHEBI:29105"/>
        <label>2</label>
    </ligand>
</feature>
<comment type="catalytic activity">
    <reaction evidence="1 7">
        <text>an S-(2-hydroxyacyl)glutathione + H2O = a 2-hydroxy carboxylate + glutathione + H(+)</text>
        <dbReference type="Rhea" id="RHEA:21864"/>
        <dbReference type="ChEBI" id="CHEBI:15377"/>
        <dbReference type="ChEBI" id="CHEBI:15378"/>
        <dbReference type="ChEBI" id="CHEBI:57925"/>
        <dbReference type="ChEBI" id="CHEBI:58896"/>
        <dbReference type="ChEBI" id="CHEBI:71261"/>
        <dbReference type="EC" id="3.1.2.6"/>
    </reaction>
</comment>
<dbReference type="Proteomes" id="UP000305709">
    <property type="component" value="Unassembled WGS sequence"/>
</dbReference>
<dbReference type="EC" id="3.1.2.6" evidence="7"/>
<feature type="binding site" evidence="7">
    <location>
        <position position="136"/>
    </location>
    <ligand>
        <name>Zn(2+)</name>
        <dbReference type="ChEBI" id="CHEBI:29105"/>
        <label>2</label>
    </ligand>
</feature>
<comment type="caution">
    <text evidence="9">The sequence shown here is derived from an EMBL/GenBank/DDBJ whole genome shotgun (WGS) entry which is preliminary data.</text>
</comment>
<dbReference type="PIRSF" id="PIRSF005457">
    <property type="entry name" value="Glx"/>
    <property type="match status" value="1"/>
</dbReference>
<dbReference type="GO" id="GO:0046872">
    <property type="term" value="F:metal ion binding"/>
    <property type="evidence" value="ECO:0007669"/>
    <property type="project" value="UniProtKB-KW"/>
</dbReference>
<evidence type="ECO:0000256" key="7">
    <source>
        <dbReference type="HAMAP-Rule" id="MF_01374"/>
    </source>
</evidence>
<dbReference type="EMBL" id="VDFV01000001">
    <property type="protein sequence ID" value="TNC74694.1"/>
    <property type="molecule type" value="Genomic_DNA"/>
</dbReference>
<dbReference type="Pfam" id="PF16123">
    <property type="entry name" value="HAGH_C"/>
    <property type="match status" value="1"/>
</dbReference>
<comment type="subunit">
    <text evidence="7">Monomer.</text>
</comment>
<dbReference type="Gene3D" id="3.60.15.10">
    <property type="entry name" value="Ribonuclease Z/Hydroxyacylglutathione hydrolase-like"/>
    <property type="match status" value="1"/>
</dbReference>
<organism evidence="9 10">
    <name type="scientific">Rubellimicrobium roseum</name>
    <dbReference type="NCBI Taxonomy" id="687525"/>
    <lineage>
        <taxon>Bacteria</taxon>
        <taxon>Pseudomonadati</taxon>
        <taxon>Pseudomonadota</taxon>
        <taxon>Alphaproteobacteria</taxon>
        <taxon>Rhodobacterales</taxon>
        <taxon>Roseobacteraceae</taxon>
        <taxon>Rubellimicrobium</taxon>
    </lineage>
</organism>
<dbReference type="PANTHER" id="PTHR43705:SF1">
    <property type="entry name" value="HYDROXYACYLGLUTATHIONE HYDROLASE GLOB"/>
    <property type="match status" value="1"/>
</dbReference>
<dbReference type="InterPro" id="IPR035680">
    <property type="entry name" value="Clx_II_MBL"/>
</dbReference>
<keyword evidence="10" id="KW-1185">Reference proteome</keyword>
<comment type="cofactor">
    <cofactor evidence="7">
        <name>Zn(2+)</name>
        <dbReference type="ChEBI" id="CHEBI:29105"/>
    </cofactor>
    <text evidence="7">Binds 2 Zn(2+) ions per subunit.</text>
</comment>
<feature type="binding site" evidence="7">
    <location>
        <position position="136"/>
    </location>
    <ligand>
        <name>Zn(2+)</name>
        <dbReference type="ChEBI" id="CHEBI:29105"/>
        <label>1</label>
    </ligand>
</feature>
<accession>A0A5C4NIN7</accession>
<keyword evidence="5 7" id="KW-0378">Hydrolase</keyword>